<dbReference type="CDD" id="cd20380">
    <property type="entry name" value="Tudor_TDRD13-like"/>
    <property type="match status" value="1"/>
</dbReference>
<feature type="region of interest" description="Disordered" evidence="1">
    <location>
        <begin position="333"/>
        <end position="362"/>
    </location>
</feature>
<keyword evidence="3" id="KW-1185">Reference proteome</keyword>
<accession>A0ABD2NGW1</accession>
<dbReference type="EMBL" id="JABFTP020000103">
    <property type="protein sequence ID" value="KAL3277617.1"/>
    <property type="molecule type" value="Genomic_DNA"/>
</dbReference>
<feature type="region of interest" description="Disordered" evidence="1">
    <location>
        <begin position="285"/>
        <end position="311"/>
    </location>
</feature>
<protein>
    <submittedName>
        <fullName evidence="2">Uncharacterized protein</fullName>
    </submittedName>
</protein>
<name>A0ABD2NGW1_9CUCU</name>
<reference evidence="2 3" key="1">
    <citation type="journal article" date="2021" name="BMC Biol.">
        <title>Horizontally acquired antibacterial genes associated with adaptive radiation of ladybird beetles.</title>
        <authorList>
            <person name="Li H.S."/>
            <person name="Tang X.F."/>
            <person name="Huang Y.H."/>
            <person name="Xu Z.Y."/>
            <person name="Chen M.L."/>
            <person name="Du X.Y."/>
            <person name="Qiu B.Y."/>
            <person name="Chen P.T."/>
            <person name="Zhang W."/>
            <person name="Slipinski A."/>
            <person name="Escalona H.E."/>
            <person name="Waterhouse R.M."/>
            <person name="Zwick A."/>
            <person name="Pang H."/>
        </authorList>
    </citation>
    <scope>NUCLEOTIDE SEQUENCE [LARGE SCALE GENOMIC DNA]</scope>
    <source>
        <strain evidence="2">SYSU2018</strain>
    </source>
</reference>
<evidence type="ECO:0000313" key="3">
    <source>
        <dbReference type="Proteomes" id="UP001516400"/>
    </source>
</evidence>
<dbReference type="AlphaFoldDB" id="A0ABD2NGW1"/>
<evidence type="ECO:0000256" key="1">
    <source>
        <dbReference type="SAM" id="MobiDB-lite"/>
    </source>
</evidence>
<feature type="compositionally biased region" description="Basic residues" evidence="1">
    <location>
        <begin position="287"/>
        <end position="296"/>
    </location>
</feature>
<comment type="caution">
    <text evidence="2">The sequence shown here is derived from an EMBL/GenBank/DDBJ whole genome shotgun (WGS) entry which is preliminary data.</text>
</comment>
<proteinExistence type="predicted"/>
<dbReference type="Proteomes" id="UP001516400">
    <property type="component" value="Unassembled WGS sequence"/>
</dbReference>
<sequence length="592" mass="67903">MTQKLSKKGKNPGAVDNWLEGLGYYRKMLHMMKLAYLEQFLSRCNVTVFDAAHQQANHIIREENTKTILLCLMNEDHYDAVYNREHIVSAGFCQSIAYKILYENLFGIPNVDNIVHGMLYDRTYITTQAEMLLEEKHRENEDTDFENNLNEMNENMLAMNIAPFPFKVAKALDISIYRNIEYDSWTEVRREMRLGEWYYGDDKLILGTRCILNDEVNKEAYDCYIQDIIKNENRCVVYITKLAQKRIVNYSDLSPENDAKPWPLPYRFSKNLNISTTTTILSLDKIKSHRRKKEKNHSKSESSVHSNSATLTDGLENNVNAFVGAPLQMQTGQNAQEEHSEVIDSNNEVNTNDAQSSTSPNYQWEPPYYSYPSMMTPVVPESFSWPPTPLSPGVFNFNVRPVMTPVATTPNLMHYCDVNQSPIYHYPIEQYHYTYQPWTHVSEAQQTTPQPQVSQDFNHNNRETVMNQKASQSNETANQYILQESGRENVPVIDQQPMIFSPLPRVNPSIGVYSSVIPVPPGTPVIYNPPPEIMVPTTPVSMYTSSIEVPYMVPESYSYPPTPNTAWYPLGVNSQGFIFPTPPNVQTNTKSQ</sequence>
<dbReference type="InterPro" id="IPR049770">
    <property type="entry name" value="OTU_Tudor"/>
</dbReference>
<evidence type="ECO:0000313" key="2">
    <source>
        <dbReference type="EMBL" id="KAL3277617.1"/>
    </source>
</evidence>
<feature type="compositionally biased region" description="Polar residues" evidence="1">
    <location>
        <begin position="343"/>
        <end position="362"/>
    </location>
</feature>
<organism evidence="2 3">
    <name type="scientific">Cryptolaemus montrouzieri</name>
    <dbReference type="NCBI Taxonomy" id="559131"/>
    <lineage>
        <taxon>Eukaryota</taxon>
        <taxon>Metazoa</taxon>
        <taxon>Ecdysozoa</taxon>
        <taxon>Arthropoda</taxon>
        <taxon>Hexapoda</taxon>
        <taxon>Insecta</taxon>
        <taxon>Pterygota</taxon>
        <taxon>Neoptera</taxon>
        <taxon>Endopterygota</taxon>
        <taxon>Coleoptera</taxon>
        <taxon>Polyphaga</taxon>
        <taxon>Cucujiformia</taxon>
        <taxon>Coccinelloidea</taxon>
        <taxon>Coccinellidae</taxon>
        <taxon>Scymninae</taxon>
        <taxon>Scymnini</taxon>
        <taxon>Cryptolaemus</taxon>
    </lineage>
</organism>
<gene>
    <name evidence="2" type="ORF">HHI36_012959</name>
</gene>